<evidence type="ECO:0000313" key="1">
    <source>
        <dbReference type="EMBL" id="GFD11604.1"/>
    </source>
</evidence>
<reference evidence="1" key="1">
    <citation type="journal article" date="2019" name="Sci. Rep.">
        <title>Draft genome of Tanacetum cinerariifolium, the natural source of mosquito coil.</title>
        <authorList>
            <person name="Yamashiro T."/>
            <person name="Shiraishi A."/>
            <person name="Satake H."/>
            <person name="Nakayama K."/>
        </authorList>
    </citation>
    <scope>NUCLEOTIDE SEQUENCE</scope>
</reference>
<protein>
    <submittedName>
        <fullName evidence="1">Uncharacterized protein</fullName>
    </submittedName>
</protein>
<sequence>QESTVAALRKYATEYGGKLEPADYEADNGELCVVAEENGNTTVLFLDGYAEMDKASKFLSQELSAAVFALHIHDGDFWLYTLYYQEDWQLLDFMKRLGLPYPIASDLPNGQTGSGSGLVVISKSNPQA</sequence>
<accession>A0A699TV36</accession>
<proteinExistence type="predicted"/>
<feature type="non-terminal residue" evidence="1">
    <location>
        <position position="1"/>
    </location>
</feature>
<name>A0A699TV36_TANCI</name>
<organism evidence="1">
    <name type="scientific">Tanacetum cinerariifolium</name>
    <name type="common">Dalmatian daisy</name>
    <name type="synonym">Chrysanthemum cinerariifolium</name>
    <dbReference type="NCBI Taxonomy" id="118510"/>
    <lineage>
        <taxon>Eukaryota</taxon>
        <taxon>Viridiplantae</taxon>
        <taxon>Streptophyta</taxon>
        <taxon>Embryophyta</taxon>
        <taxon>Tracheophyta</taxon>
        <taxon>Spermatophyta</taxon>
        <taxon>Magnoliopsida</taxon>
        <taxon>eudicotyledons</taxon>
        <taxon>Gunneridae</taxon>
        <taxon>Pentapetalae</taxon>
        <taxon>asterids</taxon>
        <taxon>campanulids</taxon>
        <taxon>Asterales</taxon>
        <taxon>Asteraceae</taxon>
        <taxon>Asteroideae</taxon>
        <taxon>Anthemideae</taxon>
        <taxon>Anthemidinae</taxon>
        <taxon>Tanacetum</taxon>
    </lineage>
</organism>
<dbReference type="AlphaFoldDB" id="A0A699TV36"/>
<gene>
    <name evidence="1" type="ORF">Tci_883573</name>
</gene>
<dbReference type="EMBL" id="BKCJ011260181">
    <property type="protein sequence ID" value="GFD11604.1"/>
    <property type="molecule type" value="Genomic_DNA"/>
</dbReference>
<comment type="caution">
    <text evidence="1">The sequence shown here is derived from an EMBL/GenBank/DDBJ whole genome shotgun (WGS) entry which is preliminary data.</text>
</comment>